<sequence length="287" mass="33577">MLIDALQNLPSYKREPLQARIVMTVIIMSDCIYLWYLVKCARKYKLTKDWRFFFPFIAALFAFANNFNDIVSFIISEGSDCKIFLLIFKVTALLNWTPISWLQTIRLMTFTKVFYSKRTFIIITVINVTLSLGYSICYYLNWGNFTEKVIGVETDRFMFCSPAQKPIEGHDSSFYTTLVMYFDLADSIFSFSVLVYTTYMALDNIKHLKFHHAKIKRMEEEGLIQLIVLTIGKISLYPIMIYLVKKQLTIGDIVWDTLSIIVIICAFRLVNVKYKRINVPDNDDDFI</sequence>
<comment type="caution">
    <text evidence="2">The sequence shown here is derived from an EMBL/GenBank/DDBJ whole genome shotgun (WGS) entry which is preliminary data.</text>
</comment>
<dbReference type="Proteomes" id="UP000193920">
    <property type="component" value="Unassembled WGS sequence"/>
</dbReference>
<keyword evidence="1" id="KW-0812">Transmembrane</keyword>
<dbReference type="EMBL" id="MCOG01000128">
    <property type="protein sequence ID" value="ORY40303.1"/>
    <property type="molecule type" value="Genomic_DNA"/>
</dbReference>
<keyword evidence="3" id="KW-1185">Reference proteome</keyword>
<protein>
    <recommendedName>
        <fullName evidence="4">G-protein coupled receptors family 1 profile domain-containing protein</fullName>
    </recommendedName>
</protein>
<organism evidence="2 3">
    <name type="scientific">Neocallimastix californiae</name>
    <dbReference type="NCBI Taxonomy" id="1754190"/>
    <lineage>
        <taxon>Eukaryota</taxon>
        <taxon>Fungi</taxon>
        <taxon>Fungi incertae sedis</taxon>
        <taxon>Chytridiomycota</taxon>
        <taxon>Chytridiomycota incertae sedis</taxon>
        <taxon>Neocallimastigomycetes</taxon>
        <taxon>Neocallimastigales</taxon>
        <taxon>Neocallimastigaceae</taxon>
        <taxon>Neocallimastix</taxon>
    </lineage>
</organism>
<keyword evidence="1" id="KW-1133">Transmembrane helix</keyword>
<keyword evidence="1" id="KW-0472">Membrane</keyword>
<gene>
    <name evidence="2" type="ORF">LY90DRAFT_672215</name>
</gene>
<evidence type="ECO:0008006" key="4">
    <source>
        <dbReference type="Google" id="ProtNLM"/>
    </source>
</evidence>
<reference evidence="2 3" key="1">
    <citation type="submission" date="2016-08" db="EMBL/GenBank/DDBJ databases">
        <title>A Parts List for Fungal Cellulosomes Revealed by Comparative Genomics.</title>
        <authorList>
            <consortium name="DOE Joint Genome Institute"/>
            <person name="Haitjema C.H."/>
            <person name="Gilmore S.P."/>
            <person name="Henske J.K."/>
            <person name="Solomon K.V."/>
            <person name="De Groot R."/>
            <person name="Kuo A."/>
            <person name="Mondo S.J."/>
            <person name="Salamov A.A."/>
            <person name="Labutti K."/>
            <person name="Zhao Z."/>
            <person name="Chiniquy J."/>
            <person name="Barry K."/>
            <person name="Brewer H.M."/>
            <person name="Purvine S.O."/>
            <person name="Wright A.T."/>
            <person name="Boxma B."/>
            <person name="Van Alen T."/>
            <person name="Hackstein J.H."/>
            <person name="Baker S.E."/>
            <person name="Grigoriev I.V."/>
            <person name="O'Malley M.A."/>
        </authorList>
    </citation>
    <scope>NUCLEOTIDE SEQUENCE [LARGE SCALE GENOMIC DNA]</scope>
    <source>
        <strain evidence="2 3">G1</strain>
    </source>
</reference>
<feature type="transmembrane region" description="Helical" evidence="1">
    <location>
        <begin position="20"/>
        <end position="38"/>
    </location>
</feature>
<feature type="transmembrane region" description="Helical" evidence="1">
    <location>
        <begin position="178"/>
        <end position="202"/>
    </location>
</feature>
<accession>A0A1Y2BZS8</accession>
<name>A0A1Y2BZS8_9FUNG</name>
<feature type="transmembrane region" description="Helical" evidence="1">
    <location>
        <begin position="223"/>
        <end position="244"/>
    </location>
</feature>
<proteinExistence type="predicted"/>
<feature type="transmembrane region" description="Helical" evidence="1">
    <location>
        <begin position="82"/>
        <end position="99"/>
    </location>
</feature>
<evidence type="ECO:0000313" key="3">
    <source>
        <dbReference type="Proteomes" id="UP000193920"/>
    </source>
</evidence>
<feature type="transmembrane region" description="Helical" evidence="1">
    <location>
        <begin position="120"/>
        <end position="141"/>
    </location>
</feature>
<dbReference type="AlphaFoldDB" id="A0A1Y2BZS8"/>
<evidence type="ECO:0000256" key="1">
    <source>
        <dbReference type="SAM" id="Phobius"/>
    </source>
</evidence>
<feature type="transmembrane region" description="Helical" evidence="1">
    <location>
        <begin position="250"/>
        <end position="270"/>
    </location>
</feature>
<evidence type="ECO:0000313" key="2">
    <source>
        <dbReference type="EMBL" id="ORY40303.1"/>
    </source>
</evidence>
<feature type="transmembrane region" description="Helical" evidence="1">
    <location>
        <begin position="50"/>
        <end position="76"/>
    </location>
</feature>